<feature type="compositionally biased region" description="Low complexity" evidence="1">
    <location>
        <begin position="442"/>
        <end position="453"/>
    </location>
</feature>
<sequence length="610" mass="66803">MMHAQVTQLRVGDEGFLVTSMIDRCPKSMMLRELVRNAIEAAQTVPGTSPDTGPGNQRRVELSAILVNGVRKLAIWNGGRGMTADELHRMCDIASSIRKQNSLEQNFGMGAKVASLPSNRHGMRYRSCHQGRVHEVQIGQRNGVYGRLRRSVDGVEGWHDMQDATAQARADGRSLAADWTEVVLLGNRAGQDTLADPYDGAPAMPAYWVAEELTKKFFRLPDGIEVLLQPGATTAPGCFRFRAIAERFGSGPGHDYSRAESVAVGDGIVVHYLFDEFLPGSTTVTCAGNGMPYFVHGAGGLVFRDEIYDLAWNQDWLHAGPVFGIPFAGRNISVYVELPDDFPVLPDGYRQFLRHRGGLQQQVSLRDYAGLVAANRPGWLVALIQARAPGSAASPEIAATLAQLLRDLGVPRRSRAATRRAADVSPPPDAEAVQLDAGEAADPAVAAPDAGQPDGHEEIEPEGADFESAPQIVMLRDEVEVSARGLRERAARYYPETHQLFVNCLYAAVAAMQSVLEREFGWMADQDTLRERAQHQAEQSMVERVGRMLVFGLAKQPSWAGWEMDHALSSQALTLAADDHYGSLPVSREVLRAIFRQSRYDVTQKPRGSL</sequence>
<accession>A0A5R9JE71</accession>
<dbReference type="InterPro" id="IPR036890">
    <property type="entry name" value="HATPase_C_sf"/>
</dbReference>
<dbReference type="SUPFAM" id="SSF55874">
    <property type="entry name" value="ATPase domain of HSP90 chaperone/DNA topoisomerase II/histidine kinase"/>
    <property type="match status" value="1"/>
</dbReference>
<protein>
    <submittedName>
        <fullName evidence="2">ATP-binding protein</fullName>
    </submittedName>
</protein>
<evidence type="ECO:0000256" key="1">
    <source>
        <dbReference type="SAM" id="MobiDB-lite"/>
    </source>
</evidence>
<dbReference type="RefSeq" id="WP_138323959.1">
    <property type="nucleotide sequence ID" value="NZ_VCDI01000001.1"/>
</dbReference>
<evidence type="ECO:0000313" key="2">
    <source>
        <dbReference type="EMBL" id="TLU73706.1"/>
    </source>
</evidence>
<keyword evidence="2" id="KW-0067">ATP-binding</keyword>
<dbReference type="EMBL" id="VCDI01000001">
    <property type="protein sequence ID" value="TLU73706.1"/>
    <property type="molecule type" value="Genomic_DNA"/>
</dbReference>
<dbReference type="AlphaFoldDB" id="A0A5R9JE71"/>
<dbReference type="OrthoDB" id="8404469at2"/>
<comment type="caution">
    <text evidence="2">The sequence shown here is derived from an EMBL/GenBank/DDBJ whole genome shotgun (WGS) entry which is preliminary data.</text>
</comment>
<gene>
    <name evidence="2" type="ORF">FE263_00235</name>
</gene>
<feature type="region of interest" description="Disordered" evidence="1">
    <location>
        <begin position="442"/>
        <end position="467"/>
    </location>
</feature>
<keyword evidence="3" id="KW-1185">Reference proteome</keyword>
<organism evidence="2 3">
    <name type="scientific">Lichenicoccus roseus</name>
    <dbReference type="NCBI Taxonomy" id="2683649"/>
    <lineage>
        <taxon>Bacteria</taxon>
        <taxon>Pseudomonadati</taxon>
        <taxon>Pseudomonadota</taxon>
        <taxon>Alphaproteobacteria</taxon>
        <taxon>Acetobacterales</taxon>
        <taxon>Acetobacteraceae</taxon>
        <taxon>Lichenicoccus</taxon>
    </lineage>
</organism>
<name>A0A5R9JE71_9PROT</name>
<evidence type="ECO:0000313" key="3">
    <source>
        <dbReference type="Proteomes" id="UP000305654"/>
    </source>
</evidence>
<keyword evidence="2" id="KW-0547">Nucleotide-binding</keyword>
<reference evidence="2 3" key="1">
    <citation type="submission" date="2019-05" db="EMBL/GenBank/DDBJ databases">
        <authorList>
            <person name="Pankratov T."/>
            <person name="Grouzdev D."/>
        </authorList>
    </citation>
    <scope>NUCLEOTIDE SEQUENCE [LARGE SCALE GENOMIC DNA]</scope>
    <source>
        <strain evidence="2 3">KEBCLARHB70R</strain>
    </source>
</reference>
<dbReference type="Proteomes" id="UP000305654">
    <property type="component" value="Unassembled WGS sequence"/>
</dbReference>
<dbReference type="GO" id="GO:0005524">
    <property type="term" value="F:ATP binding"/>
    <property type="evidence" value="ECO:0007669"/>
    <property type="project" value="UniProtKB-KW"/>
</dbReference>
<proteinExistence type="predicted"/>